<evidence type="ECO:0000313" key="3">
    <source>
        <dbReference type="Proteomes" id="UP000051952"/>
    </source>
</evidence>
<feature type="compositionally biased region" description="Basic and acidic residues" evidence="1">
    <location>
        <begin position="39"/>
        <end position="51"/>
    </location>
</feature>
<evidence type="ECO:0000256" key="1">
    <source>
        <dbReference type="SAM" id="MobiDB-lite"/>
    </source>
</evidence>
<feature type="compositionally biased region" description="Acidic residues" evidence="1">
    <location>
        <begin position="23"/>
        <end position="37"/>
    </location>
</feature>
<gene>
    <name evidence="2" type="ORF">BSAL_79540</name>
</gene>
<feature type="compositionally biased region" description="Low complexity" evidence="1">
    <location>
        <begin position="470"/>
        <end position="482"/>
    </location>
</feature>
<feature type="region of interest" description="Disordered" evidence="1">
    <location>
        <begin position="175"/>
        <end position="259"/>
    </location>
</feature>
<protein>
    <submittedName>
        <fullName evidence="2">Uncharacterized protein</fullName>
    </submittedName>
</protein>
<accession>A0A0S4J4J4</accession>
<dbReference type="AlphaFoldDB" id="A0A0S4J4J4"/>
<feature type="region of interest" description="Disordered" evidence="1">
    <location>
        <begin position="282"/>
        <end position="321"/>
    </location>
</feature>
<organism evidence="2 3">
    <name type="scientific">Bodo saltans</name>
    <name type="common">Flagellated protozoan</name>
    <dbReference type="NCBI Taxonomy" id="75058"/>
    <lineage>
        <taxon>Eukaryota</taxon>
        <taxon>Discoba</taxon>
        <taxon>Euglenozoa</taxon>
        <taxon>Kinetoplastea</taxon>
        <taxon>Metakinetoplastina</taxon>
        <taxon>Eubodonida</taxon>
        <taxon>Bodonidae</taxon>
        <taxon>Bodo</taxon>
    </lineage>
</organism>
<feature type="compositionally biased region" description="Basic and acidic residues" evidence="1">
    <location>
        <begin position="1"/>
        <end position="11"/>
    </location>
</feature>
<feature type="compositionally biased region" description="Polar residues" evidence="1">
    <location>
        <begin position="425"/>
        <end position="436"/>
    </location>
</feature>
<feature type="region of interest" description="Disordered" evidence="1">
    <location>
        <begin position="123"/>
        <end position="143"/>
    </location>
</feature>
<proteinExistence type="predicted"/>
<reference evidence="3" key="1">
    <citation type="submission" date="2015-09" db="EMBL/GenBank/DDBJ databases">
        <authorList>
            <consortium name="Pathogen Informatics"/>
        </authorList>
    </citation>
    <scope>NUCLEOTIDE SEQUENCE [LARGE SCALE GENOMIC DNA]</scope>
    <source>
        <strain evidence="3">Lake Konstanz</strain>
    </source>
</reference>
<dbReference type="VEuPathDB" id="TriTrypDB:BSAL_79540"/>
<feature type="compositionally biased region" description="Basic and acidic residues" evidence="1">
    <location>
        <begin position="175"/>
        <end position="187"/>
    </location>
</feature>
<feature type="region of interest" description="Disordered" evidence="1">
    <location>
        <begin position="414"/>
        <end position="487"/>
    </location>
</feature>
<feature type="compositionally biased region" description="Low complexity" evidence="1">
    <location>
        <begin position="214"/>
        <end position="227"/>
    </location>
</feature>
<feature type="compositionally biased region" description="Acidic residues" evidence="1">
    <location>
        <begin position="231"/>
        <end position="242"/>
    </location>
</feature>
<name>A0A0S4J4J4_BODSA</name>
<evidence type="ECO:0000313" key="2">
    <source>
        <dbReference type="EMBL" id="CUG44399.1"/>
    </source>
</evidence>
<dbReference type="EMBL" id="CYKH01000813">
    <property type="protein sequence ID" value="CUG44399.1"/>
    <property type="molecule type" value="Genomic_DNA"/>
</dbReference>
<dbReference type="Proteomes" id="UP000051952">
    <property type="component" value="Unassembled WGS sequence"/>
</dbReference>
<sequence length="514" mass="56250">MQTSDARREFGNLESTVGRSDDERTDDVEEGDDEPNGGEDYRIDSDRPHDADSDDDYLADNGAAETDRNMITDLLMELERNQETFGRITETLGFSEKENLHLLEMLAQLRSERQELLANIANRHSKSRSRATSERQVPSADMSDSFANALQSEIDGLRIRVASLEDENAELKRKLSVKEREDEERRLQSASAARHALSPQPHATSAAANGDHLAQSTSASAARAAPSYHLEDDDDEEDEEDGPSTTVGSVEGSPLPYRNQSEHRGMVLVRDAAVQCTQDLSAESLSRSAPSPLPAQKHHDAHHDLAPTLKSNTGATIVTSSSSSTETLTVVKFDEVALAKHQLAFQAEEEKLWLMIHARTRELEHVSRLLASAEGRNVDLSTLLTRIYEQENEIHAHPLIAPINPAAAVVVPRPGAASPAKRTHGVQQQRKASVSSFAAVPQIRSSNVPPPPSRIQQANVSSHPLHAIPATSSGASSNAAGSDRPIRLKNTSVPSLFRRESNYGRIVLEKPKWS</sequence>
<keyword evidence="3" id="KW-1185">Reference proteome</keyword>
<feature type="region of interest" description="Disordered" evidence="1">
    <location>
        <begin position="1"/>
        <end position="65"/>
    </location>
</feature>